<keyword evidence="4" id="KW-0949">S-adenosyl-L-methionine</keyword>
<dbReference type="PANTHER" id="PTHR11918:SF45">
    <property type="entry name" value="THREONYLCARBAMOYLADENOSINE TRNA METHYLTHIOTRANSFERASE"/>
    <property type="match status" value="1"/>
</dbReference>
<evidence type="ECO:0000256" key="4">
    <source>
        <dbReference type="ARBA" id="ARBA00022691"/>
    </source>
</evidence>
<comment type="caution">
    <text evidence="10">The sequence shown here is derived from an EMBL/GenBank/DDBJ whole genome shotgun (WGS) entry which is preliminary data.</text>
</comment>
<evidence type="ECO:0000313" key="10">
    <source>
        <dbReference type="EMBL" id="MDB8741723.1"/>
    </source>
</evidence>
<evidence type="ECO:0000256" key="7">
    <source>
        <dbReference type="ARBA" id="ARBA00023014"/>
    </source>
</evidence>
<comment type="cofactor">
    <cofactor evidence="1">
        <name>[4Fe-4S] cluster</name>
        <dbReference type="ChEBI" id="CHEBI:49883"/>
    </cofactor>
</comment>
<dbReference type="NCBIfam" id="TIGR00089">
    <property type="entry name" value="MiaB/RimO family radical SAM methylthiotransferase"/>
    <property type="match status" value="1"/>
</dbReference>
<dbReference type="SFLD" id="SFLDG01061">
    <property type="entry name" value="methylthiotransferase"/>
    <property type="match status" value="1"/>
</dbReference>
<dbReference type="PROSITE" id="PS01278">
    <property type="entry name" value="MTTASE_RADICAL"/>
    <property type="match status" value="1"/>
</dbReference>
<dbReference type="NCBIfam" id="TIGR01579">
    <property type="entry name" value="MiaB-like-C"/>
    <property type="match status" value="1"/>
</dbReference>
<dbReference type="Pfam" id="PF00919">
    <property type="entry name" value="UPF0004"/>
    <property type="match status" value="1"/>
</dbReference>
<name>A0AAW6DW92_9FIRM</name>
<dbReference type="Gene3D" id="3.80.30.20">
    <property type="entry name" value="tm_1862 like domain"/>
    <property type="match status" value="1"/>
</dbReference>
<proteinExistence type="predicted"/>
<gene>
    <name evidence="10" type="primary">mtaB</name>
    <name evidence="10" type="ORF">PNV70_06535</name>
</gene>
<dbReference type="GO" id="GO:0046872">
    <property type="term" value="F:metal ion binding"/>
    <property type="evidence" value="ECO:0007669"/>
    <property type="project" value="UniProtKB-KW"/>
</dbReference>
<dbReference type="PROSITE" id="PS51918">
    <property type="entry name" value="RADICAL_SAM"/>
    <property type="match status" value="1"/>
</dbReference>
<reference evidence="10" key="1">
    <citation type="submission" date="2023-01" db="EMBL/GenBank/DDBJ databases">
        <title>Human gut microbiome strain richness.</title>
        <authorList>
            <person name="Chen-Liaw A."/>
        </authorList>
    </citation>
    <scope>NUCLEOTIDE SEQUENCE</scope>
    <source>
        <strain evidence="10">D59st1_B8_D59t2_181005</strain>
    </source>
</reference>
<dbReference type="InterPro" id="IPR005839">
    <property type="entry name" value="Methylthiotransferase"/>
</dbReference>
<evidence type="ECO:0000313" key="11">
    <source>
        <dbReference type="Proteomes" id="UP001211421"/>
    </source>
</evidence>
<dbReference type="Gene3D" id="3.40.50.12160">
    <property type="entry name" value="Methylthiotransferase, N-terminal domain"/>
    <property type="match status" value="1"/>
</dbReference>
<dbReference type="EMBL" id="JAQMLS010000004">
    <property type="protein sequence ID" value="MDB8741723.1"/>
    <property type="molecule type" value="Genomic_DNA"/>
</dbReference>
<dbReference type="PANTHER" id="PTHR11918">
    <property type="entry name" value="RADICAL SAM PROTEINS"/>
    <property type="match status" value="1"/>
</dbReference>
<dbReference type="Pfam" id="PF04055">
    <property type="entry name" value="Radical_SAM"/>
    <property type="match status" value="1"/>
</dbReference>
<organism evidence="10 11">
    <name type="scientific">Ruminococcus bicirculans</name>
    <name type="common">ex Wegman et al. 2014</name>
    <dbReference type="NCBI Taxonomy" id="1160721"/>
    <lineage>
        <taxon>Bacteria</taxon>
        <taxon>Bacillati</taxon>
        <taxon>Bacillota</taxon>
        <taxon>Clostridia</taxon>
        <taxon>Eubacteriales</taxon>
        <taxon>Oscillospiraceae</taxon>
        <taxon>Ruminococcus</taxon>
    </lineage>
</organism>
<dbReference type="AlphaFoldDB" id="A0AAW6DW92"/>
<dbReference type="InterPro" id="IPR023404">
    <property type="entry name" value="rSAM_horseshoe"/>
</dbReference>
<evidence type="ECO:0000259" key="8">
    <source>
        <dbReference type="PROSITE" id="PS51449"/>
    </source>
</evidence>
<dbReference type="FunFam" id="3.80.30.20:FF:000001">
    <property type="entry name" value="tRNA-2-methylthio-N(6)-dimethylallyladenosine synthase 2"/>
    <property type="match status" value="1"/>
</dbReference>
<dbReference type="InterPro" id="IPR058240">
    <property type="entry name" value="rSAM_sf"/>
</dbReference>
<keyword evidence="7" id="KW-0411">Iron-sulfur</keyword>
<evidence type="ECO:0000256" key="6">
    <source>
        <dbReference type="ARBA" id="ARBA00023004"/>
    </source>
</evidence>
<dbReference type="SFLD" id="SFLDG01082">
    <property type="entry name" value="B12-binding_domain_containing"/>
    <property type="match status" value="1"/>
</dbReference>
<feature type="domain" description="Radical SAM core" evidence="9">
    <location>
        <begin position="146"/>
        <end position="376"/>
    </location>
</feature>
<protein>
    <submittedName>
        <fullName evidence="10">tRNA (N(6)-L-threonylcarbamoyladenosine(37)-C(2))-methylthiotransferase MtaB</fullName>
    </submittedName>
</protein>
<dbReference type="SMART" id="SM00729">
    <property type="entry name" value="Elp3"/>
    <property type="match status" value="1"/>
</dbReference>
<dbReference type="SFLD" id="SFLDS00029">
    <property type="entry name" value="Radical_SAM"/>
    <property type="match status" value="1"/>
</dbReference>
<sequence>MATERKSNMKAFFYTFGCKVNQYETENIKEAMLSEEYEVTEDYADAEVCVVNTCTVTAQSDSKCRQLIHKIKKANPECLIVLAGCFPQAFEEEASALDECGIIVGTGAKKEIPALIKRYITSGERIIRIVPRERGEAFEKMTNSGADQKTRAYIKIQDGCDQYCTYCIIPTARGHICSKPLEDIAPEVQQLVDSGHKEIIFTGINLCCYGRDFKNGTRLIDAVEAACGCDGDYRVRIGSVEPELISDEDILRMSKLEKLCPHFHLSLQSGCDETLKRMNRHYDTAEYAELCEKLRRYFPNCAITTDIMVGFPQETDEEFEKSLAFAKKISFAETHIFPYSRRPTTVADKMKGQLDRKTKHSRAAQMADVCNETKALYLKSLVGTVQEVLFEKETSPQWHQGHAPNYVTVKIPRDSEDVSLRRQLLKIEITSSDGEFCYGKLI</sequence>
<dbReference type="InterPro" id="IPR007197">
    <property type="entry name" value="rSAM"/>
</dbReference>
<dbReference type="SUPFAM" id="SSF102114">
    <property type="entry name" value="Radical SAM enzymes"/>
    <property type="match status" value="1"/>
</dbReference>
<evidence type="ECO:0000256" key="3">
    <source>
        <dbReference type="ARBA" id="ARBA00022679"/>
    </source>
</evidence>
<dbReference type="InterPro" id="IPR013848">
    <property type="entry name" value="Methylthiotransferase_N"/>
</dbReference>
<evidence type="ECO:0000256" key="5">
    <source>
        <dbReference type="ARBA" id="ARBA00022723"/>
    </source>
</evidence>
<evidence type="ECO:0000256" key="2">
    <source>
        <dbReference type="ARBA" id="ARBA00022485"/>
    </source>
</evidence>
<keyword evidence="5" id="KW-0479">Metal-binding</keyword>
<dbReference type="GO" id="GO:0035598">
    <property type="term" value="F:tRNA (N(6)-L-threonylcarbamoyladenosine(37)-C(2))-methylthiotransferase activity"/>
    <property type="evidence" value="ECO:0007669"/>
    <property type="project" value="TreeGrafter"/>
</dbReference>
<feature type="domain" description="MTTase N-terminal" evidence="8">
    <location>
        <begin position="9"/>
        <end position="121"/>
    </location>
</feature>
<dbReference type="PROSITE" id="PS51449">
    <property type="entry name" value="MTTASE_N"/>
    <property type="match status" value="1"/>
</dbReference>
<evidence type="ECO:0000259" key="9">
    <source>
        <dbReference type="PROSITE" id="PS51918"/>
    </source>
</evidence>
<dbReference type="InterPro" id="IPR020612">
    <property type="entry name" value="Methylthiotransferase_CS"/>
</dbReference>
<dbReference type="CDD" id="cd01335">
    <property type="entry name" value="Radical_SAM"/>
    <property type="match status" value="1"/>
</dbReference>
<keyword evidence="2" id="KW-0004">4Fe-4S</keyword>
<dbReference type="Proteomes" id="UP001211421">
    <property type="component" value="Unassembled WGS sequence"/>
</dbReference>
<dbReference type="InterPro" id="IPR006467">
    <property type="entry name" value="MiaB-like_bact"/>
</dbReference>
<dbReference type="InterPro" id="IPR038135">
    <property type="entry name" value="Methylthiotransferase_N_sf"/>
</dbReference>
<keyword evidence="6" id="KW-0408">Iron</keyword>
<keyword evidence="3" id="KW-0808">Transferase</keyword>
<evidence type="ECO:0000256" key="1">
    <source>
        <dbReference type="ARBA" id="ARBA00001966"/>
    </source>
</evidence>
<accession>A0AAW6DW92</accession>
<dbReference type="GO" id="GO:0051539">
    <property type="term" value="F:4 iron, 4 sulfur cluster binding"/>
    <property type="evidence" value="ECO:0007669"/>
    <property type="project" value="UniProtKB-KW"/>
</dbReference>
<dbReference type="InterPro" id="IPR006638">
    <property type="entry name" value="Elp3/MiaA/NifB-like_rSAM"/>
</dbReference>